<sequence length="357" mass="39023">MERGYCSREVLPFAAMVAVECFNVVINILFKAATLKGMNFYVFIAYAYTIANFVLLPFLFLFRSSAGLPSFKFPLISRICLLGFIGVFSQILGYKGVEYSSPTLASAISNLTPAFTFIIAIFFRMEKVAFRNSSTQAKIIGTIISISGALVVVLYKGPTVFYSASSVSLQWPLGTSLSNWVIGGLFLAADYLFLSVWYIVQTQAMKIYPAEFMVVFLYNICGTIISVPVCFIAEPNLSSWILRPSVAIAAVIYTGFIGAFITTVHTWGLHLKGPVYIAIFKPLSIVVAALMSVVFLGDALDLGSVIGAVVISIGFYAVLWGKSKEASMVDDYMIESSIATSFDNQLPLLQGCKVENM</sequence>
<dbReference type="InterPro" id="IPR037185">
    <property type="entry name" value="EmrE-like"/>
</dbReference>
<feature type="transmembrane region" description="Helical" evidence="6">
    <location>
        <begin position="12"/>
        <end position="34"/>
    </location>
</feature>
<feature type="transmembrane region" description="Helical" evidence="6">
    <location>
        <begin position="104"/>
        <end position="125"/>
    </location>
</feature>
<feature type="transmembrane region" description="Helical" evidence="6">
    <location>
        <begin position="40"/>
        <end position="61"/>
    </location>
</feature>
<name>A0AAV5J1U3_9ROSI</name>
<comment type="caution">
    <text evidence="8">The sequence shown here is derived from an EMBL/GenBank/DDBJ whole genome shotgun (WGS) entry which is preliminary data.</text>
</comment>
<gene>
    <name evidence="8" type="ORF">SLEP1_g20186</name>
</gene>
<feature type="domain" description="EamA" evidence="7">
    <location>
        <begin position="183"/>
        <end position="319"/>
    </location>
</feature>
<feature type="transmembrane region" description="Helical" evidence="6">
    <location>
        <begin position="177"/>
        <end position="200"/>
    </location>
</feature>
<comment type="subcellular location">
    <subcellularLocation>
        <location evidence="1 6">Membrane</location>
        <topology evidence="1 6">Multi-pass membrane protein</topology>
    </subcellularLocation>
</comment>
<dbReference type="Proteomes" id="UP001054252">
    <property type="component" value="Unassembled WGS sequence"/>
</dbReference>
<feature type="transmembrane region" description="Helical" evidence="6">
    <location>
        <begin position="240"/>
        <end position="263"/>
    </location>
</feature>
<feature type="domain" description="EamA" evidence="7">
    <location>
        <begin position="25"/>
        <end position="153"/>
    </location>
</feature>
<evidence type="ECO:0000256" key="4">
    <source>
        <dbReference type="ARBA" id="ARBA00022989"/>
    </source>
</evidence>
<evidence type="ECO:0000313" key="8">
    <source>
        <dbReference type="EMBL" id="GKV08573.1"/>
    </source>
</evidence>
<accession>A0AAV5J1U3</accession>
<feature type="transmembrane region" description="Helical" evidence="6">
    <location>
        <begin position="302"/>
        <end position="320"/>
    </location>
</feature>
<evidence type="ECO:0000256" key="3">
    <source>
        <dbReference type="ARBA" id="ARBA00022692"/>
    </source>
</evidence>
<organism evidence="8 9">
    <name type="scientific">Rubroshorea leprosula</name>
    <dbReference type="NCBI Taxonomy" id="152421"/>
    <lineage>
        <taxon>Eukaryota</taxon>
        <taxon>Viridiplantae</taxon>
        <taxon>Streptophyta</taxon>
        <taxon>Embryophyta</taxon>
        <taxon>Tracheophyta</taxon>
        <taxon>Spermatophyta</taxon>
        <taxon>Magnoliopsida</taxon>
        <taxon>eudicotyledons</taxon>
        <taxon>Gunneridae</taxon>
        <taxon>Pentapetalae</taxon>
        <taxon>rosids</taxon>
        <taxon>malvids</taxon>
        <taxon>Malvales</taxon>
        <taxon>Dipterocarpaceae</taxon>
        <taxon>Rubroshorea</taxon>
    </lineage>
</organism>
<keyword evidence="9" id="KW-1185">Reference proteome</keyword>
<feature type="transmembrane region" description="Helical" evidence="6">
    <location>
        <begin position="137"/>
        <end position="157"/>
    </location>
</feature>
<comment type="similarity">
    <text evidence="2 6">Belongs to the drug/metabolite transporter (DMT) superfamily. Plant drug/metabolite exporter (P-DME) (TC 2.A.7.4) family.</text>
</comment>
<evidence type="ECO:0000256" key="2">
    <source>
        <dbReference type="ARBA" id="ARBA00007635"/>
    </source>
</evidence>
<protein>
    <recommendedName>
        <fullName evidence="6">WAT1-related protein</fullName>
    </recommendedName>
</protein>
<dbReference type="GO" id="GO:0016020">
    <property type="term" value="C:membrane"/>
    <property type="evidence" value="ECO:0007669"/>
    <property type="project" value="UniProtKB-SubCell"/>
</dbReference>
<evidence type="ECO:0000256" key="6">
    <source>
        <dbReference type="RuleBase" id="RU363077"/>
    </source>
</evidence>
<dbReference type="EMBL" id="BPVZ01000029">
    <property type="protein sequence ID" value="GKV08573.1"/>
    <property type="molecule type" value="Genomic_DNA"/>
</dbReference>
<evidence type="ECO:0000313" key="9">
    <source>
        <dbReference type="Proteomes" id="UP001054252"/>
    </source>
</evidence>
<dbReference type="AlphaFoldDB" id="A0AAV5J1U3"/>
<dbReference type="PANTHER" id="PTHR31218">
    <property type="entry name" value="WAT1-RELATED PROTEIN"/>
    <property type="match status" value="1"/>
</dbReference>
<reference evidence="8 9" key="1">
    <citation type="journal article" date="2021" name="Commun. Biol.">
        <title>The genome of Shorea leprosula (Dipterocarpaceae) highlights the ecological relevance of drought in aseasonal tropical rainforests.</title>
        <authorList>
            <person name="Ng K.K.S."/>
            <person name="Kobayashi M.J."/>
            <person name="Fawcett J.A."/>
            <person name="Hatakeyama M."/>
            <person name="Paape T."/>
            <person name="Ng C.H."/>
            <person name="Ang C.C."/>
            <person name="Tnah L.H."/>
            <person name="Lee C.T."/>
            <person name="Nishiyama T."/>
            <person name="Sese J."/>
            <person name="O'Brien M.J."/>
            <person name="Copetti D."/>
            <person name="Mohd Noor M.I."/>
            <person name="Ong R.C."/>
            <person name="Putra M."/>
            <person name="Sireger I.Z."/>
            <person name="Indrioko S."/>
            <person name="Kosugi Y."/>
            <person name="Izuno A."/>
            <person name="Isagi Y."/>
            <person name="Lee S.L."/>
            <person name="Shimizu K.K."/>
        </authorList>
    </citation>
    <scope>NUCLEOTIDE SEQUENCE [LARGE SCALE GENOMIC DNA]</scope>
    <source>
        <strain evidence="8">214</strain>
    </source>
</reference>
<keyword evidence="3 6" id="KW-0812">Transmembrane</keyword>
<feature type="transmembrane region" description="Helical" evidence="6">
    <location>
        <begin position="212"/>
        <end position="234"/>
    </location>
</feature>
<dbReference type="InterPro" id="IPR030184">
    <property type="entry name" value="WAT1-related"/>
</dbReference>
<proteinExistence type="inferred from homology"/>
<dbReference type="SUPFAM" id="SSF103481">
    <property type="entry name" value="Multidrug resistance efflux transporter EmrE"/>
    <property type="match status" value="2"/>
</dbReference>
<keyword evidence="4 6" id="KW-1133">Transmembrane helix</keyword>
<dbReference type="GO" id="GO:0022857">
    <property type="term" value="F:transmembrane transporter activity"/>
    <property type="evidence" value="ECO:0007669"/>
    <property type="project" value="InterPro"/>
</dbReference>
<feature type="transmembrane region" description="Helical" evidence="6">
    <location>
        <begin position="275"/>
        <end position="296"/>
    </location>
</feature>
<dbReference type="InterPro" id="IPR000620">
    <property type="entry name" value="EamA_dom"/>
</dbReference>
<keyword evidence="5 6" id="KW-0472">Membrane</keyword>
<evidence type="ECO:0000256" key="1">
    <source>
        <dbReference type="ARBA" id="ARBA00004141"/>
    </source>
</evidence>
<evidence type="ECO:0000256" key="5">
    <source>
        <dbReference type="ARBA" id="ARBA00023136"/>
    </source>
</evidence>
<dbReference type="Pfam" id="PF00892">
    <property type="entry name" value="EamA"/>
    <property type="match status" value="2"/>
</dbReference>
<evidence type="ECO:0000259" key="7">
    <source>
        <dbReference type="Pfam" id="PF00892"/>
    </source>
</evidence>
<feature type="transmembrane region" description="Helical" evidence="6">
    <location>
        <begin position="73"/>
        <end position="92"/>
    </location>
</feature>